<gene>
    <name evidence="2" type="primary">Alkbh7</name>
    <name evidence="2" type="ORF">ODOGUJ_R15485</name>
</gene>
<comment type="cofactor">
    <cofactor evidence="1">
        <name>Fe(2+)</name>
        <dbReference type="ChEBI" id="CHEBI:29033"/>
    </cofactor>
</comment>
<accession>A0A7K9YAL5</accession>
<sequence length="52" mass="5552">RSRWGALSGAVLQRMAAAFPPTRPPLPHSHVLDLAPHGCVRPHVDSTKVSAC</sequence>
<evidence type="ECO:0000313" key="2">
    <source>
        <dbReference type="EMBL" id="NXJ06768.1"/>
    </source>
</evidence>
<evidence type="ECO:0000256" key="1">
    <source>
        <dbReference type="ARBA" id="ARBA00001954"/>
    </source>
</evidence>
<reference evidence="2 3" key="1">
    <citation type="submission" date="2019-09" db="EMBL/GenBank/DDBJ databases">
        <title>Bird 10,000 Genomes (B10K) Project - Family phase.</title>
        <authorList>
            <person name="Zhang G."/>
        </authorList>
    </citation>
    <scope>NUCLEOTIDE SEQUENCE [LARGE SCALE GENOMIC DNA]</scope>
    <source>
        <strain evidence="2">B10K-DU-001-53</strain>
        <tissue evidence="2">Muscle</tissue>
    </source>
</reference>
<keyword evidence="2" id="KW-0560">Oxidoreductase</keyword>
<dbReference type="InterPro" id="IPR037151">
    <property type="entry name" value="AlkB-like_sf"/>
</dbReference>
<feature type="non-terminal residue" evidence="2">
    <location>
        <position position="1"/>
    </location>
</feature>
<organism evidence="2 3">
    <name type="scientific">Odontophorus gujanensis</name>
    <name type="common">marbled wood quail</name>
    <dbReference type="NCBI Taxonomy" id="886794"/>
    <lineage>
        <taxon>Eukaryota</taxon>
        <taxon>Metazoa</taxon>
        <taxon>Chordata</taxon>
        <taxon>Craniata</taxon>
        <taxon>Vertebrata</taxon>
        <taxon>Euteleostomi</taxon>
        <taxon>Archelosauria</taxon>
        <taxon>Archosauria</taxon>
        <taxon>Dinosauria</taxon>
        <taxon>Saurischia</taxon>
        <taxon>Theropoda</taxon>
        <taxon>Coelurosauria</taxon>
        <taxon>Aves</taxon>
        <taxon>Neognathae</taxon>
        <taxon>Galloanserae</taxon>
        <taxon>Galliformes</taxon>
        <taxon>Odontophoridae</taxon>
        <taxon>Odontophorus</taxon>
    </lineage>
</organism>
<dbReference type="OrthoDB" id="28127at2759"/>
<proteinExistence type="predicted"/>
<dbReference type="GO" id="GO:0051213">
    <property type="term" value="F:dioxygenase activity"/>
    <property type="evidence" value="ECO:0007669"/>
    <property type="project" value="UniProtKB-KW"/>
</dbReference>
<dbReference type="AlphaFoldDB" id="A0A7K9YAL5"/>
<name>A0A7K9YAL5_9GALL</name>
<comment type="caution">
    <text evidence="2">The sequence shown here is derived from an EMBL/GenBank/DDBJ whole genome shotgun (WGS) entry which is preliminary data.</text>
</comment>
<feature type="non-terminal residue" evidence="2">
    <location>
        <position position="52"/>
    </location>
</feature>
<keyword evidence="2" id="KW-0223">Dioxygenase</keyword>
<evidence type="ECO:0000313" key="3">
    <source>
        <dbReference type="Proteomes" id="UP000522663"/>
    </source>
</evidence>
<keyword evidence="3" id="KW-1185">Reference proteome</keyword>
<dbReference type="Gene3D" id="2.60.120.590">
    <property type="entry name" value="Alpha-ketoglutarate-dependent dioxygenase AlkB-like"/>
    <property type="match status" value="1"/>
</dbReference>
<dbReference type="EMBL" id="VXAB01003665">
    <property type="protein sequence ID" value="NXJ06768.1"/>
    <property type="molecule type" value="Genomic_DNA"/>
</dbReference>
<protein>
    <submittedName>
        <fullName evidence="2">ALKB7 dioxygenase</fullName>
    </submittedName>
</protein>
<dbReference type="Proteomes" id="UP000522663">
    <property type="component" value="Unassembled WGS sequence"/>
</dbReference>